<dbReference type="GO" id="GO:0016539">
    <property type="term" value="P:intein-mediated protein splicing"/>
    <property type="evidence" value="ECO:0007669"/>
    <property type="project" value="InterPro"/>
</dbReference>
<dbReference type="InterPro" id="IPR006141">
    <property type="entry name" value="Intein_N"/>
</dbReference>
<dbReference type="CDD" id="cd00081">
    <property type="entry name" value="Hint"/>
    <property type="match status" value="1"/>
</dbReference>
<protein>
    <submittedName>
        <fullName evidence="1">Uncharacterized protein</fullName>
    </submittedName>
</protein>
<dbReference type="HOGENOM" id="CLU_034413_0_0_1"/>
<dbReference type="InterPro" id="IPR003586">
    <property type="entry name" value="Hint_dom_C"/>
</dbReference>
<dbReference type="PROSITE" id="PS50817">
    <property type="entry name" value="INTEIN_N_TER"/>
    <property type="match status" value="1"/>
</dbReference>
<dbReference type="Gene3D" id="2.170.16.10">
    <property type="entry name" value="Hedgehog/Intein (Hint) domain"/>
    <property type="match status" value="1"/>
</dbReference>
<dbReference type="InterPro" id="IPR052140">
    <property type="entry name" value="Dev_Signal_Hedgehog-like"/>
</dbReference>
<dbReference type="GO" id="GO:0005576">
    <property type="term" value="C:extracellular region"/>
    <property type="evidence" value="ECO:0007669"/>
    <property type="project" value="UniProtKB-SubCell"/>
</dbReference>
<gene>
    <name evidence="1" type="ORF">FL82_00840</name>
</gene>
<comment type="caution">
    <text evidence="1">The sequence shown here is derived from an EMBL/GenBank/DDBJ whole genome shotgun (WGS) entry which is preliminary data.</text>
</comment>
<evidence type="ECO:0000313" key="2">
    <source>
        <dbReference type="Proteomes" id="UP000216624"/>
    </source>
</evidence>
<feature type="non-terminal residue" evidence="1">
    <location>
        <position position="1"/>
    </location>
</feature>
<sequence length="612" mass="68504">MKLLNLCYLLSSLLALTLAEAYHDGGSCGTNSIPYKMEVDSEGKPVISCEAPSCFGISSSPSSRPRELSVSCDPFKEVVCVDELQWTSGLVEINNGTHRTLKTECCSYEGMTTAKNVKSIFLGPGQSYVGGLVEKDGEESGFDLIKEIRKTVNADNQVQYIVGVYRMVCNAPSDSSEELPVLSRNKRKLRERKYDDYEEDRRYRMGRRRPFAMRRRALLQRLEDYYDDYDYDYKIVRRPFRKSRLPYNENALWPLQYSAPQRHRTFAENTYNEKSGVLTTMQDGTAAFSNYGDSSVESGPLPPPPSSNYIDSQNIAPASSVVQSPAYPGNSQMPQPPPSDSYTGTYQQQNSYTYSGYPTADSSQYAAYPSVQQPAYQPAFQPAYQPSYQPAYSPSSYSGYSPNLNGFFTKMQCFSGDMEVETEDGIKLIKDLKIGDKVLSMDEAFVTYSPVIMFLHKRDEELAEFNLIETSNGHSIKLTDNHLIYVSDCNAKSDLKLVAAKEVKTDDCIHVTNENNIVIKKKVSSISKVIGTGIYSPLTTTGDIIVNRVLASCHSNLALKSLQQTFFSLYKRTSSVFNSLSYFNSVQEEGHLPVGVETLTSVMDLFIPQSFV</sequence>
<dbReference type="MEROPS" id="C46.A04"/>
<dbReference type="SMART" id="SM00305">
    <property type="entry name" value="HintC"/>
    <property type="match status" value="1"/>
</dbReference>
<dbReference type="GO" id="GO:0016540">
    <property type="term" value="P:protein autoprocessing"/>
    <property type="evidence" value="ECO:0007669"/>
    <property type="project" value="InterPro"/>
</dbReference>
<dbReference type="GO" id="GO:0007267">
    <property type="term" value="P:cell-cell signaling"/>
    <property type="evidence" value="ECO:0007669"/>
    <property type="project" value="InterPro"/>
</dbReference>
<dbReference type="OMA" id="YFETLQC"/>
<dbReference type="SUPFAM" id="SSF51294">
    <property type="entry name" value="Hedgehog/intein (Hint) domain"/>
    <property type="match status" value="1"/>
</dbReference>
<evidence type="ECO:0000313" key="1">
    <source>
        <dbReference type="EMBL" id="OZG07911.1"/>
    </source>
</evidence>
<dbReference type="InterPro" id="IPR003587">
    <property type="entry name" value="Hint_dom_N"/>
</dbReference>
<dbReference type="InterPro" id="IPR001657">
    <property type="entry name" value="Hedgehog"/>
</dbReference>
<reference evidence="1" key="1">
    <citation type="submission" date="2017-08" db="EMBL/GenBank/DDBJ databases">
        <authorList>
            <person name="de Groot N.N."/>
        </authorList>
    </citation>
    <scope>NUCLEOTIDE SEQUENCE [LARGE SCALE GENOMIC DNA]</scope>
    <source>
        <strain evidence="1">PX439</strain>
    </source>
</reference>
<dbReference type="eggNOG" id="KOG3638">
    <property type="taxonomic scope" value="Eukaryota"/>
</dbReference>
<proteinExistence type="predicted"/>
<dbReference type="EMBL" id="NMWX01000001">
    <property type="protein sequence ID" value="OZG07911.1"/>
    <property type="molecule type" value="Genomic_DNA"/>
</dbReference>
<dbReference type="PANTHER" id="PTHR46706">
    <property type="entry name" value="PROTEIN QUA-1-RELATED"/>
    <property type="match status" value="1"/>
</dbReference>
<dbReference type="SMART" id="SM00306">
    <property type="entry name" value="HintN"/>
    <property type="match status" value="1"/>
</dbReference>
<accession>A0A261BC59</accession>
<dbReference type="Proteomes" id="UP000216624">
    <property type="component" value="Unassembled WGS sequence"/>
</dbReference>
<dbReference type="InterPro" id="IPR036844">
    <property type="entry name" value="Hint_dom_sf"/>
</dbReference>
<dbReference type="PRINTS" id="PR00632">
    <property type="entry name" value="SONICHHOG"/>
</dbReference>
<dbReference type="STRING" id="31234.E3LEX9"/>
<dbReference type="InterPro" id="IPR001767">
    <property type="entry name" value="Hedgehog_Hint"/>
</dbReference>
<dbReference type="OrthoDB" id="5212at2759"/>
<dbReference type="Pfam" id="PF01079">
    <property type="entry name" value="Hint"/>
    <property type="match status" value="1"/>
</dbReference>
<keyword evidence="2" id="KW-1185">Reference proteome</keyword>
<name>A0A261BC59_CAERE</name>
<dbReference type="PANTHER" id="PTHR46706:SF12">
    <property type="entry name" value="PROTEIN QUA-1-RELATED"/>
    <property type="match status" value="1"/>
</dbReference>
<dbReference type="GO" id="GO:0048731">
    <property type="term" value="P:system development"/>
    <property type="evidence" value="ECO:0007669"/>
    <property type="project" value="UniProtKB-ARBA"/>
</dbReference>
<organism evidence="1 2">
    <name type="scientific">Caenorhabditis remanei</name>
    <name type="common">Caenorhabditis vulgaris</name>
    <dbReference type="NCBI Taxonomy" id="31234"/>
    <lineage>
        <taxon>Eukaryota</taxon>
        <taxon>Metazoa</taxon>
        <taxon>Ecdysozoa</taxon>
        <taxon>Nematoda</taxon>
        <taxon>Chromadorea</taxon>
        <taxon>Rhabditida</taxon>
        <taxon>Rhabditina</taxon>
        <taxon>Rhabditomorpha</taxon>
        <taxon>Rhabditoidea</taxon>
        <taxon>Rhabditidae</taxon>
        <taxon>Peloderinae</taxon>
        <taxon>Caenorhabditis</taxon>
    </lineage>
</organism>